<evidence type="ECO:0000313" key="9">
    <source>
        <dbReference type="WBParaSite" id="PgR106_g013_t01"/>
    </source>
</evidence>
<name>A0A915C9K9_PARUN</name>
<dbReference type="InterPro" id="IPR010480">
    <property type="entry name" value="Pepsin-I3"/>
</dbReference>
<dbReference type="GO" id="GO:0005576">
    <property type="term" value="C:extracellular region"/>
    <property type="evidence" value="ECO:0007669"/>
    <property type="project" value="UniProtKB-SubCell"/>
</dbReference>
<feature type="domain" description="Pepsin inhibitor-3-like repeated" evidence="7">
    <location>
        <begin position="144"/>
        <end position="217"/>
    </location>
</feature>
<dbReference type="AlphaFoldDB" id="A0A915C9K9"/>
<sequence>SQFAAAQKRISHAHKYICDFSANLVHFVCCRYQQPTMKTFICLAMLVFVVLEANPVKRFAGFNIGGIGGSAGCVVTGNKLFANGFFLRELTAGEQQELAEYEKNVKKYKEEIKVALEEKRKDWQSRRGKSPKLTSAIAQKELPKAPEKPSFCSSADTTQYYFDGCMVQNNKVYVGREYARDLTTEEITELKEFDAKMSEYQKYLTNSIQQQVQTLFGGGADFWSLLGETNPTTTTASPLLTSSIAPIDAPPAPNFCTAIY</sequence>
<protein>
    <submittedName>
        <fullName evidence="9">Pepsin inhibitor-3-like repeated domain-containing protein</fullName>
    </submittedName>
</protein>
<dbReference type="Pfam" id="PF06394">
    <property type="entry name" value="Pepsin-I3"/>
    <property type="match status" value="2"/>
</dbReference>
<dbReference type="CDD" id="cd00225">
    <property type="entry name" value="API3"/>
    <property type="match status" value="1"/>
</dbReference>
<accession>A0A915C9K9</accession>
<evidence type="ECO:0000256" key="1">
    <source>
        <dbReference type="ARBA" id="ARBA00004613"/>
    </source>
</evidence>
<evidence type="ECO:0000256" key="6">
    <source>
        <dbReference type="SAM" id="Coils"/>
    </source>
</evidence>
<feature type="coiled-coil region" evidence="6">
    <location>
        <begin position="91"/>
        <end position="118"/>
    </location>
</feature>
<evidence type="ECO:0000256" key="3">
    <source>
        <dbReference type="ARBA" id="ARBA00022525"/>
    </source>
</evidence>
<organism evidence="8 9">
    <name type="scientific">Parascaris univalens</name>
    <name type="common">Nematode worm</name>
    <dbReference type="NCBI Taxonomy" id="6257"/>
    <lineage>
        <taxon>Eukaryota</taxon>
        <taxon>Metazoa</taxon>
        <taxon>Ecdysozoa</taxon>
        <taxon>Nematoda</taxon>
        <taxon>Chromadorea</taxon>
        <taxon>Rhabditida</taxon>
        <taxon>Spirurina</taxon>
        <taxon>Ascaridomorpha</taxon>
        <taxon>Ascaridoidea</taxon>
        <taxon>Ascarididae</taxon>
        <taxon>Parascaris</taxon>
    </lineage>
</organism>
<keyword evidence="5" id="KW-1015">Disulfide bond</keyword>
<keyword evidence="6" id="KW-0175">Coiled coil</keyword>
<keyword evidence="3" id="KW-0964">Secreted</keyword>
<feature type="domain" description="Pepsin inhibitor-3-like repeated" evidence="7">
    <location>
        <begin position="57"/>
        <end position="123"/>
    </location>
</feature>
<evidence type="ECO:0000256" key="2">
    <source>
        <dbReference type="ARBA" id="ARBA00008019"/>
    </source>
</evidence>
<evidence type="ECO:0000256" key="5">
    <source>
        <dbReference type="ARBA" id="ARBA00023157"/>
    </source>
</evidence>
<dbReference type="SUPFAM" id="SSF55149">
    <property type="entry name" value="Pepsin inhibitor-3"/>
    <property type="match status" value="1"/>
</dbReference>
<dbReference type="PANTHER" id="PTHR37969">
    <property type="entry name" value="PROTEIN CBG07421-RELATED"/>
    <property type="match status" value="1"/>
</dbReference>
<dbReference type="InterPro" id="IPR051901">
    <property type="entry name" value="Protease_Inhibitor_I33"/>
</dbReference>
<proteinExistence type="inferred from homology"/>
<comment type="subcellular location">
    <subcellularLocation>
        <location evidence="1">Secreted</location>
    </subcellularLocation>
</comment>
<comment type="similarity">
    <text evidence="2">Belongs to the protease inhibitor I33 family.</text>
</comment>
<evidence type="ECO:0000256" key="4">
    <source>
        <dbReference type="ARBA" id="ARBA00022729"/>
    </source>
</evidence>
<dbReference type="InterPro" id="IPR038412">
    <property type="entry name" value="Pepsin-I3_sf"/>
</dbReference>
<reference evidence="9" key="1">
    <citation type="submission" date="2022-11" db="UniProtKB">
        <authorList>
            <consortium name="WormBaseParasite"/>
        </authorList>
    </citation>
    <scope>IDENTIFICATION</scope>
</reference>
<dbReference type="Proteomes" id="UP000887569">
    <property type="component" value="Unplaced"/>
</dbReference>
<keyword evidence="8" id="KW-1185">Reference proteome</keyword>
<keyword evidence="4" id="KW-0732">Signal</keyword>
<evidence type="ECO:0000313" key="8">
    <source>
        <dbReference type="Proteomes" id="UP000887569"/>
    </source>
</evidence>
<dbReference type="WBParaSite" id="PgR106_g013_t01">
    <property type="protein sequence ID" value="PgR106_g013_t01"/>
    <property type="gene ID" value="PgR106_g013"/>
</dbReference>
<dbReference type="PANTHER" id="PTHR37969:SF1">
    <property type="entry name" value="PROTEIN CBG13105"/>
    <property type="match status" value="1"/>
</dbReference>
<dbReference type="Gene3D" id="3.30.1120.50">
    <property type="entry name" value="Pepsin inhibitor-3"/>
    <property type="match status" value="2"/>
</dbReference>
<evidence type="ECO:0000259" key="7">
    <source>
        <dbReference type="Pfam" id="PF06394"/>
    </source>
</evidence>